<evidence type="ECO:0000256" key="1">
    <source>
        <dbReference type="SAM" id="Phobius"/>
    </source>
</evidence>
<evidence type="ECO:0000313" key="3">
    <source>
        <dbReference type="Proteomes" id="UP000617355"/>
    </source>
</evidence>
<dbReference type="InterPro" id="IPR001036">
    <property type="entry name" value="Acrflvin-R"/>
</dbReference>
<dbReference type="Proteomes" id="UP000617355">
    <property type="component" value="Unassembled WGS sequence"/>
</dbReference>
<dbReference type="Gene3D" id="3.30.70.1430">
    <property type="entry name" value="Multidrug efflux transporter AcrB pore domain"/>
    <property type="match status" value="2"/>
</dbReference>
<evidence type="ECO:0000313" key="2">
    <source>
        <dbReference type="EMBL" id="GGD28961.1"/>
    </source>
</evidence>
<reference evidence="3" key="1">
    <citation type="journal article" date="2019" name="Int. J. Syst. Evol. Microbiol.">
        <title>The Global Catalogue of Microorganisms (GCM) 10K type strain sequencing project: providing services to taxonomists for standard genome sequencing and annotation.</title>
        <authorList>
            <consortium name="The Broad Institute Genomics Platform"/>
            <consortium name="The Broad Institute Genome Sequencing Center for Infectious Disease"/>
            <person name="Wu L."/>
            <person name="Ma J."/>
        </authorList>
    </citation>
    <scope>NUCLEOTIDE SEQUENCE [LARGE SCALE GENOMIC DNA]</scope>
    <source>
        <strain evidence="3">CGMCC 1.12922</strain>
    </source>
</reference>
<feature type="transmembrane region" description="Helical" evidence="1">
    <location>
        <begin position="423"/>
        <end position="444"/>
    </location>
</feature>
<dbReference type="InterPro" id="IPR027463">
    <property type="entry name" value="AcrB_DN_DC_subdom"/>
</dbReference>
<dbReference type="RefSeq" id="WP_188526613.1">
    <property type="nucleotide sequence ID" value="NZ_BMGI01000001.1"/>
</dbReference>
<protein>
    <submittedName>
        <fullName evidence="2">Acriflavin resistance protein</fullName>
    </submittedName>
</protein>
<feature type="transmembrane region" description="Helical" evidence="1">
    <location>
        <begin position="450"/>
        <end position="474"/>
    </location>
</feature>
<dbReference type="PANTHER" id="PTHR32063:SF33">
    <property type="entry name" value="RND SUPERFAMILY EFFLUX PUMP PERMEASE COMPONENT"/>
    <property type="match status" value="1"/>
</dbReference>
<dbReference type="SUPFAM" id="SSF82693">
    <property type="entry name" value="Multidrug efflux transporter AcrB pore domain, PN1, PN2, PC1 and PC2 subdomains"/>
    <property type="match status" value="1"/>
</dbReference>
<keyword evidence="1" id="KW-1133">Transmembrane helix</keyword>
<comment type="caution">
    <text evidence="2">The sequence shown here is derived from an EMBL/GenBank/DDBJ whole genome shotgun (WGS) entry which is preliminary data.</text>
</comment>
<feature type="transmembrane region" description="Helical" evidence="1">
    <location>
        <begin position="884"/>
        <end position="904"/>
    </location>
</feature>
<dbReference type="SUPFAM" id="SSF82866">
    <property type="entry name" value="Multidrug efflux transporter AcrB transmembrane domain"/>
    <property type="match status" value="2"/>
</dbReference>
<dbReference type="Gene3D" id="1.20.1640.10">
    <property type="entry name" value="Multidrug efflux transporter AcrB transmembrane domain"/>
    <property type="match status" value="2"/>
</dbReference>
<accession>A0ABQ1QIK6</accession>
<dbReference type="PRINTS" id="PR00702">
    <property type="entry name" value="ACRIFLAVINRP"/>
</dbReference>
<name>A0ABQ1QIK6_9RHOB</name>
<organism evidence="2 3">
    <name type="scientific">Sinisalibacter lacisalsi</name>
    <dbReference type="NCBI Taxonomy" id="1526570"/>
    <lineage>
        <taxon>Bacteria</taxon>
        <taxon>Pseudomonadati</taxon>
        <taxon>Pseudomonadota</taxon>
        <taxon>Alphaproteobacteria</taxon>
        <taxon>Rhodobacterales</taxon>
        <taxon>Roseobacteraceae</taxon>
        <taxon>Sinisalibacter</taxon>
    </lineage>
</organism>
<dbReference type="Gene3D" id="3.30.70.1320">
    <property type="entry name" value="Multidrug efflux transporter AcrB pore domain like"/>
    <property type="match status" value="1"/>
</dbReference>
<proteinExistence type="predicted"/>
<feature type="transmembrane region" description="Helical" evidence="1">
    <location>
        <begin position="988"/>
        <end position="1014"/>
    </location>
</feature>
<sequence length="1041" mass="110531">MIRFFAAHPTIANLLMIVFIGAGLIASPTLLRETFPRAGANEVEISVPYPGARPEDVETGICKLIETALDGVNDLETKSCESREGLGRAIARMREGADFQGFVADVTAEIDAIGDFPERAERPEIRALGLTDFVASVAVTGLDNRPNLEAYAEALRTRMLQAGLPRVEIRGFPTLELRIELNPVALRHYGVSVADVAKAVAAESLDMPVGNLDSAARSLLIRVAEERRTPSELAEVVVRASQGGGQVRVGDIATVSESYANADDAIFYNGRPAALLDITKTRSEDSLNTIDALTAFLEGERAAAPPGVSLEITSDGATVIRERLMLVVVNGLQGLALVFAVLWLFFGLRFAFWVTAGLPVSFMGGLAIMAAFGYSLNLMTTIGLLIVIGLLMDDAIVISENIARHREKGADRLDAAIRGASQVFPNVLASFATTAMIFGSLAFLKGDLGAVLRVVPAVMLFVLAVSLIEAFLILPHHLLHSIDARREGRLARVADSLLGFLTDATGRLADGAIRARYAVAGAAVAILLVAVAQLAGGALKFTAFPEIDGDVVEARLLLPQGMPLARTEAVVEELIAGIGRVNASTPQPGGAELVQGITVRYGVNRDSFEAGPHLATVSVDLLPSSERTLRPDPVMAAWRAEVGSLPDVIALRYAESTIGPAGIALDMRLKGDDLEMLKSAARELTAWLASYQGVTSVMDDLRPGKPERRITLTDAAGPMGITAAMVADQLRGAYLGTTVSEMQVAGRSVEVTAQVTDDAAAQLGFFDDFVLVLPDGAAVPLSVVADVEFGRGFARINREDGVRTITVQGTIDTRLANANAIVSDTLDRFAPDLLQRHPGVTLDVEGQRAEAAKTQLSMMKGFAIGLFGVFLLLSFQFRSYIEPLVVMLVIPLALTGTIFGHLAMGLDFSMPSLLGYVALAGVVVNNSILLVGFIKDEHGEGPDGVTGAAGRAVRMRFRAMFLTTTTTVAGLIPILTETSLQAQILVPLVASLVFGLIAAILVVILVLPAVYAILDDFGLARIGAAKVSDNRESRETHARQI</sequence>
<dbReference type="Gene3D" id="3.30.70.1440">
    <property type="entry name" value="Multidrug efflux transporter AcrB pore domain"/>
    <property type="match status" value="1"/>
</dbReference>
<feature type="transmembrane region" description="Helical" evidence="1">
    <location>
        <begin position="352"/>
        <end position="376"/>
    </location>
</feature>
<gene>
    <name evidence="2" type="ORF">GCM10011358_11340</name>
</gene>
<keyword evidence="3" id="KW-1185">Reference proteome</keyword>
<feature type="transmembrane region" description="Helical" evidence="1">
    <location>
        <begin position="517"/>
        <end position="539"/>
    </location>
</feature>
<feature type="transmembrane region" description="Helical" evidence="1">
    <location>
        <begin position="382"/>
        <end position="403"/>
    </location>
</feature>
<dbReference type="SUPFAM" id="SSF82714">
    <property type="entry name" value="Multidrug efflux transporter AcrB TolC docking domain, DN and DC subdomains"/>
    <property type="match status" value="2"/>
</dbReference>
<dbReference type="Gene3D" id="3.30.2090.10">
    <property type="entry name" value="Multidrug efflux transporter AcrB TolC docking domain, DN and DC subdomains"/>
    <property type="match status" value="2"/>
</dbReference>
<dbReference type="EMBL" id="BMGI01000001">
    <property type="protein sequence ID" value="GGD28961.1"/>
    <property type="molecule type" value="Genomic_DNA"/>
</dbReference>
<feature type="transmembrane region" description="Helical" evidence="1">
    <location>
        <begin position="858"/>
        <end position="877"/>
    </location>
</feature>
<feature type="transmembrane region" description="Helical" evidence="1">
    <location>
        <begin position="12"/>
        <end position="31"/>
    </location>
</feature>
<feature type="transmembrane region" description="Helical" evidence="1">
    <location>
        <begin position="916"/>
        <end position="934"/>
    </location>
</feature>
<feature type="transmembrane region" description="Helical" evidence="1">
    <location>
        <begin position="955"/>
        <end position="976"/>
    </location>
</feature>
<dbReference type="PANTHER" id="PTHR32063">
    <property type="match status" value="1"/>
</dbReference>
<keyword evidence="1" id="KW-0472">Membrane</keyword>
<keyword evidence="1" id="KW-0812">Transmembrane</keyword>
<dbReference type="Pfam" id="PF00873">
    <property type="entry name" value="ACR_tran"/>
    <property type="match status" value="1"/>
</dbReference>
<feature type="transmembrane region" description="Helical" evidence="1">
    <location>
        <begin position="324"/>
        <end position="345"/>
    </location>
</feature>